<evidence type="ECO:0000256" key="9">
    <source>
        <dbReference type="HAMAP-Rule" id="MF_00969"/>
    </source>
</evidence>
<keyword evidence="6 9" id="KW-0067">ATP-binding</keyword>
<dbReference type="RefSeq" id="WP_369084393.1">
    <property type="nucleotide sequence ID" value="NZ_JBFSHR010000014.1"/>
</dbReference>
<dbReference type="InterPro" id="IPR047112">
    <property type="entry name" value="RecG/Mfd"/>
</dbReference>
<dbReference type="SUPFAM" id="SSF143517">
    <property type="entry name" value="TRCF domain-like"/>
    <property type="match status" value="1"/>
</dbReference>
<dbReference type="SUPFAM" id="SSF52540">
    <property type="entry name" value="P-loop containing nucleoside triphosphate hydrolases"/>
    <property type="match status" value="4"/>
</dbReference>
<dbReference type="InterPro" id="IPR041471">
    <property type="entry name" value="UvrB_inter"/>
</dbReference>
<evidence type="ECO:0000256" key="5">
    <source>
        <dbReference type="ARBA" id="ARBA00022806"/>
    </source>
</evidence>
<name>A0ABV3Y1B1_9ACTN</name>
<dbReference type="CDD" id="cd17991">
    <property type="entry name" value="DEXHc_TRCF"/>
    <property type="match status" value="1"/>
</dbReference>
<evidence type="ECO:0000259" key="12">
    <source>
        <dbReference type="PROSITE" id="PS51194"/>
    </source>
</evidence>
<dbReference type="SUPFAM" id="SSF141259">
    <property type="entry name" value="CarD-like"/>
    <property type="match status" value="1"/>
</dbReference>
<dbReference type="InterPro" id="IPR001650">
    <property type="entry name" value="Helicase_C-like"/>
</dbReference>
<dbReference type="InterPro" id="IPR003711">
    <property type="entry name" value="CarD-like/TRCF_RID"/>
</dbReference>
<proteinExistence type="inferred from homology"/>
<dbReference type="SMART" id="SM00490">
    <property type="entry name" value="HELICc"/>
    <property type="match status" value="1"/>
</dbReference>
<dbReference type="SMART" id="SM01058">
    <property type="entry name" value="CarD_TRCF"/>
    <property type="match status" value="1"/>
</dbReference>
<dbReference type="HAMAP" id="MF_00969">
    <property type="entry name" value="TRCF"/>
    <property type="match status" value="1"/>
</dbReference>
<protein>
    <recommendedName>
        <fullName evidence="9">Transcription-repair-coupling factor</fullName>
        <shortName evidence="9">TRCF</shortName>
        <ecNumber evidence="9">3.6.4.-</ecNumber>
    </recommendedName>
</protein>
<dbReference type="Pfam" id="PF02559">
    <property type="entry name" value="CarD_TRCF_RID"/>
    <property type="match status" value="1"/>
</dbReference>
<dbReference type="Pfam" id="PF00271">
    <property type="entry name" value="Helicase_C"/>
    <property type="match status" value="1"/>
</dbReference>
<dbReference type="NCBIfam" id="TIGR00580">
    <property type="entry name" value="mfd"/>
    <property type="match status" value="1"/>
</dbReference>
<keyword evidence="1 9" id="KW-0963">Cytoplasm</keyword>
<gene>
    <name evidence="9 13" type="primary">mfd</name>
    <name evidence="13" type="ORF">AB6A68_05785</name>
</gene>
<dbReference type="PROSITE" id="PS51192">
    <property type="entry name" value="HELICASE_ATP_BIND_1"/>
    <property type="match status" value="1"/>
</dbReference>
<feature type="region of interest" description="Disordered" evidence="10">
    <location>
        <begin position="443"/>
        <end position="463"/>
    </location>
</feature>
<accession>A0ABV3Y1B1</accession>
<keyword evidence="3 9" id="KW-0227">DNA damage</keyword>
<evidence type="ECO:0000256" key="6">
    <source>
        <dbReference type="ARBA" id="ARBA00022840"/>
    </source>
</evidence>
<evidence type="ECO:0000313" key="14">
    <source>
        <dbReference type="Proteomes" id="UP001560267"/>
    </source>
</evidence>
<dbReference type="Gene3D" id="3.30.2060.10">
    <property type="entry name" value="Penicillin-binding protein 1b domain"/>
    <property type="match status" value="1"/>
</dbReference>
<evidence type="ECO:0000256" key="4">
    <source>
        <dbReference type="ARBA" id="ARBA00022801"/>
    </source>
</evidence>
<keyword evidence="5" id="KW-0347">Helicase</keyword>
<dbReference type="Proteomes" id="UP001560267">
    <property type="component" value="Unassembled WGS sequence"/>
</dbReference>
<dbReference type="InterPro" id="IPR004576">
    <property type="entry name" value="Mfd"/>
</dbReference>
<evidence type="ECO:0000256" key="10">
    <source>
        <dbReference type="SAM" id="MobiDB-lite"/>
    </source>
</evidence>
<feature type="domain" description="Helicase ATP-binding" evidence="11">
    <location>
        <begin position="599"/>
        <end position="760"/>
    </location>
</feature>
<dbReference type="InterPro" id="IPR027417">
    <property type="entry name" value="P-loop_NTPase"/>
</dbReference>
<evidence type="ECO:0000259" key="11">
    <source>
        <dbReference type="PROSITE" id="PS51192"/>
    </source>
</evidence>
<feature type="domain" description="Helicase C-terminal" evidence="12">
    <location>
        <begin position="785"/>
        <end position="935"/>
    </location>
</feature>
<comment type="similarity">
    <text evidence="9">In the N-terminal section; belongs to the UvrB family.</text>
</comment>
<dbReference type="SMART" id="SM00982">
    <property type="entry name" value="TRCF"/>
    <property type="match status" value="1"/>
</dbReference>
<dbReference type="Pfam" id="PF00270">
    <property type="entry name" value="DEAD"/>
    <property type="match status" value="1"/>
</dbReference>
<evidence type="ECO:0000256" key="7">
    <source>
        <dbReference type="ARBA" id="ARBA00023125"/>
    </source>
</evidence>
<dbReference type="Gene3D" id="3.90.1150.50">
    <property type="entry name" value="Transcription-repair-coupling factor, D7 domain"/>
    <property type="match status" value="1"/>
</dbReference>
<keyword evidence="14" id="KW-1185">Reference proteome</keyword>
<comment type="function">
    <text evidence="9">Couples transcription and DNA repair by recognizing RNA polymerase (RNAP) stalled at DNA lesions. Mediates ATP-dependent release of RNAP and its truncated transcript from the DNA, and recruitment of nucleotide excision repair machinery to the damaged site.</text>
</comment>
<keyword evidence="7 9" id="KW-0238">DNA-binding</keyword>
<dbReference type="PROSITE" id="PS51194">
    <property type="entry name" value="HELICASE_CTER"/>
    <property type="match status" value="1"/>
</dbReference>
<keyword evidence="2 9" id="KW-0547">Nucleotide-binding</keyword>
<evidence type="ECO:0000256" key="1">
    <source>
        <dbReference type="ARBA" id="ARBA00022490"/>
    </source>
</evidence>
<reference evidence="13 14" key="1">
    <citation type="submission" date="2024-07" db="EMBL/GenBank/DDBJ databases">
        <title>Draft Genome Sequence of Ferrimicrobium acidiphilum Strain YE2023, Isolated from a Pulp of Bioleach Reactor.</title>
        <authorList>
            <person name="Elkina Y.A."/>
            <person name="Bulaeva A.G."/>
            <person name="Beletsky A.V."/>
            <person name="Mardanov A.V."/>
        </authorList>
    </citation>
    <scope>NUCLEOTIDE SEQUENCE [LARGE SCALE GENOMIC DNA]</scope>
    <source>
        <strain evidence="13 14">YE2023</strain>
    </source>
</reference>
<dbReference type="Gene3D" id="3.40.50.11180">
    <property type="match status" value="1"/>
</dbReference>
<dbReference type="Pfam" id="PF03461">
    <property type="entry name" value="TRCF"/>
    <property type="match status" value="1"/>
</dbReference>
<keyword evidence="4 9" id="KW-0378">Hydrolase</keyword>
<dbReference type="InterPro" id="IPR011545">
    <property type="entry name" value="DEAD/DEAH_box_helicase_dom"/>
</dbReference>
<dbReference type="SMART" id="SM00487">
    <property type="entry name" value="DEXDc"/>
    <property type="match status" value="1"/>
</dbReference>
<comment type="similarity">
    <text evidence="9">In the C-terminal section; belongs to the helicase family. RecG subfamily.</text>
</comment>
<dbReference type="EC" id="3.6.4.-" evidence="9"/>
<keyword evidence="8 9" id="KW-0234">DNA repair</keyword>
<comment type="caution">
    <text evidence="13">The sequence shown here is derived from an EMBL/GenBank/DDBJ whole genome shotgun (WGS) entry which is preliminary data.</text>
</comment>
<comment type="subcellular location">
    <subcellularLocation>
        <location evidence="9">Cytoplasm</location>
    </subcellularLocation>
</comment>
<dbReference type="InterPro" id="IPR014001">
    <property type="entry name" value="Helicase_ATP-bd"/>
</dbReference>
<dbReference type="EMBL" id="JBFSHR010000014">
    <property type="protein sequence ID" value="MEX6429349.1"/>
    <property type="molecule type" value="Genomic_DNA"/>
</dbReference>
<evidence type="ECO:0000256" key="3">
    <source>
        <dbReference type="ARBA" id="ARBA00022763"/>
    </source>
</evidence>
<evidence type="ECO:0000313" key="13">
    <source>
        <dbReference type="EMBL" id="MEX6429349.1"/>
    </source>
</evidence>
<dbReference type="Gene3D" id="3.40.50.300">
    <property type="entry name" value="P-loop containing nucleotide triphosphate hydrolases"/>
    <property type="match status" value="2"/>
</dbReference>
<dbReference type="InterPro" id="IPR037235">
    <property type="entry name" value="TRCF-like_C_D7"/>
</dbReference>
<sequence length="1127" mass="124186">MTSALLSGIISQIRACGDRESLGTAAPASAALMAQMAEGQNILVVVASEAEAEATAYDLALLQGSHTSLWLPAWDTVPFERVAPSVRTVGRRLRALAALESKSEAGVIVTTSIRAALQRLAPSALNVACYDLRVGSVSPLAHVVDYLSRNGYLRESQVSSPGEFAVRGSIVDIFPPDREWPIRADFFGDELDRLALFDPTSQRTIEAIDEYEVLPAREVLLDEALHAGLTSLAERAPVLNERIAQLLTGVSSDPLESLLPLILDHQATVPADLLRADDVLMIAGGEALLQAASERLLADELAMTEALAPTWGLEATSTTAGLLAPFDHLGHTLANRIDLVAHDGDPQILHVDHRDMEGFVARVGSLVRDGFRVVVTADSASRVRALTATFESFDRYPTVLSHDGEVPPAPGLYLAKDVRLHHSFLSASAKVAVVADSDLVRPLPRATSPRRSTPRSTTTLDDLSPGTLVVHETYGIARYQGIVTRSIAEVERDYLLLEFGGKDKIYLPSDQTDRVTLYVGAESPTLSRLGSREWGHQVRKARRAASEVAQELVVLYQKRLITQGHAKEPDTPWQQELESAFPYDLTADQALAIEETKRDLEQPIPMDRMICGDVGFGKTEVALRAAFKTIQSGAQAAILVPTTILAQQHFDTFRERFEPYGIKVGLLSRFVSGRDVKRLKGDLRLGTLDCLVATHALVSKEIDFKRLGLLVIDEEQRFGVQHKEFWKTRHPDLDVLTLSATPIPRTLELSLVGVRDMSLLRTPPLDRQPILTHVGPDDDAAISEAIRRELIRGGQVFYVHNRVKDIQSVARKVAELVPSARVLIAHGQLPEHELERVVDDFWHRRADVLVCTTIIESGIDLPSVNTLIVDHADDLGLGQLHQLRGRVGRSGQRAYAYLFYPRSKPLSEIALERLRTIVENTDLGAGYRIAMRDLELRGAGTFLGQRQSGHMSVVGYELYVRLVAEAVARMKGDEPIEAPEINIDLPVSYSIPVTYVEDEAVRMDLYRRFALARSEQELQELADELSDRFGPPPSAVLTLVAMTRLKLLLVARGVREVGSRRSARTGSMEVFLRPVTLRPSEEVRLRRLASRPTYRAAEQEVAIAYRPRDDLLNLVREVIIGSSTSSS</sequence>
<evidence type="ECO:0000256" key="8">
    <source>
        <dbReference type="ARBA" id="ARBA00023204"/>
    </source>
</evidence>
<dbReference type="PANTHER" id="PTHR47964:SF1">
    <property type="entry name" value="ATP-DEPENDENT DNA HELICASE HOMOLOG RECG, CHLOROPLASTIC"/>
    <property type="match status" value="1"/>
</dbReference>
<evidence type="ECO:0000256" key="2">
    <source>
        <dbReference type="ARBA" id="ARBA00022741"/>
    </source>
</evidence>
<organism evidence="13 14">
    <name type="scientific">Ferrimicrobium acidiphilum</name>
    <dbReference type="NCBI Taxonomy" id="121039"/>
    <lineage>
        <taxon>Bacteria</taxon>
        <taxon>Bacillati</taxon>
        <taxon>Actinomycetota</taxon>
        <taxon>Acidimicrobiia</taxon>
        <taxon>Acidimicrobiales</taxon>
        <taxon>Acidimicrobiaceae</taxon>
        <taxon>Ferrimicrobium</taxon>
    </lineage>
</organism>
<dbReference type="Gene3D" id="2.40.10.170">
    <property type="match status" value="1"/>
</dbReference>
<dbReference type="PANTHER" id="PTHR47964">
    <property type="entry name" value="ATP-DEPENDENT DNA HELICASE HOMOLOG RECG, CHLOROPLASTIC"/>
    <property type="match status" value="1"/>
</dbReference>
<dbReference type="InterPro" id="IPR005118">
    <property type="entry name" value="TRCF_C"/>
</dbReference>
<dbReference type="Pfam" id="PF17757">
    <property type="entry name" value="UvrB_inter"/>
    <property type="match status" value="1"/>
</dbReference>
<dbReference type="InterPro" id="IPR036101">
    <property type="entry name" value="CarD-like/TRCF_RID_sf"/>
</dbReference>